<accession>A0A933ICG2</accession>
<dbReference type="Pfam" id="PF13517">
    <property type="entry name" value="FG-GAP_3"/>
    <property type="match status" value="1"/>
</dbReference>
<proteinExistence type="predicted"/>
<dbReference type="InterPro" id="IPR028994">
    <property type="entry name" value="Integrin_alpha_N"/>
</dbReference>
<dbReference type="Gene3D" id="2.60.40.4070">
    <property type="match status" value="1"/>
</dbReference>
<dbReference type="Proteomes" id="UP000736328">
    <property type="component" value="Unassembled WGS sequence"/>
</dbReference>
<keyword evidence="1" id="KW-0732">Signal</keyword>
<name>A0A933ICG2_UNCT6</name>
<dbReference type="NCBIfam" id="TIGR04183">
    <property type="entry name" value="Por_Secre_tail"/>
    <property type="match status" value="1"/>
</dbReference>
<dbReference type="EMBL" id="JACQXR010000018">
    <property type="protein sequence ID" value="MBI4725933.1"/>
    <property type="molecule type" value="Genomic_DNA"/>
</dbReference>
<organism evidence="3 4">
    <name type="scientific">candidate division TA06 bacterium</name>
    <dbReference type="NCBI Taxonomy" id="2250710"/>
    <lineage>
        <taxon>Bacteria</taxon>
        <taxon>Bacteria division TA06</taxon>
    </lineage>
</organism>
<dbReference type="InterPro" id="IPR013783">
    <property type="entry name" value="Ig-like_fold"/>
</dbReference>
<sequence>MRSVAQRIVIFIIFSLTVVGVLPAITFTPVASYVGVGINNTNAILRGYDSDHDGNQELWLDPKLGSGLIFEHKGNNCYDTTRTGNYFIYNFDIGDLDGDGFTDVVAESVIGSDESIKIHESPALDSFPTSLVWEFNHPDYDENNYLTITNDLDQDGKKEFIWHYLKPIHIFECTGDNSYQEVWTDTSRYKGEIQCGDFDCDGKKDFLTTGHGGPISDGRIDVWENTTVGVDSYAKAWTNFDLVHCNPFRNAQAHDMDGDGKPEFIVGSQRVEGDDTLEFAVFETDGDNSYHQVWQALFPCFGTILTHTISVGDVDGDGIEEMVFSFSGKIYIYRNIGPDSYQLIWQKTNTGLGFCRMLVYDLNSNGYKELVYSGYKDYPESTHNETHILEIVGEVTWDSLTAASKDSCIQVQWITKRQFANFGFNVWRSLFADSNYSVIYQTNDTVKLDTLLLSYSFNDSNVTSGTTYYYKVQAKALNDTSYFIGPASATYTGAPLSLQFVSFTASVIAGAIVRLEWQTQSAWNSYLWRVKRGLNNDTLDYKVIAELPGDGTTNEPGIYYYDDECAVGFNSYKLDEVDLSGNVTTHGPVSATAGERITAFGLRQNMPNPFGQSTTISYQLTANGYVGLKVYDVTGRLVKTLVNEDKKVGSYEVKWDGKDEQGNKVSNGIYLYRLISGEFQATEKMMMLR</sequence>
<dbReference type="SUPFAM" id="SSF69318">
    <property type="entry name" value="Integrin alpha N-terminal domain"/>
    <property type="match status" value="1"/>
</dbReference>
<reference evidence="3" key="1">
    <citation type="submission" date="2020-07" db="EMBL/GenBank/DDBJ databases">
        <title>Huge and variable diversity of episymbiotic CPR bacteria and DPANN archaea in groundwater ecosystems.</title>
        <authorList>
            <person name="He C.Y."/>
            <person name="Keren R."/>
            <person name="Whittaker M."/>
            <person name="Farag I.F."/>
            <person name="Doudna J."/>
            <person name="Cate J.H.D."/>
            <person name="Banfield J.F."/>
        </authorList>
    </citation>
    <scope>NUCLEOTIDE SEQUENCE</scope>
    <source>
        <strain evidence="3">NC_groundwater_1520_Pr4_B-0.1um_53_5</strain>
    </source>
</reference>
<dbReference type="PANTHER" id="PTHR46580:SF4">
    <property type="entry name" value="ATP_GTP-BINDING PROTEIN"/>
    <property type="match status" value="1"/>
</dbReference>
<dbReference type="Gene3D" id="2.130.10.130">
    <property type="entry name" value="Integrin alpha, N-terminal"/>
    <property type="match status" value="1"/>
</dbReference>
<feature type="domain" description="FlgD/Vpr Ig-like" evidence="2">
    <location>
        <begin position="614"/>
        <end position="672"/>
    </location>
</feature>
<protein>
    <submittedName>
        <fullName evidence="3">VCBS repeat-containing protein</fullName>
    </submittedName>
</protein>
<evidence type="ECO:0000313" key="4">
    <source>
        <dbReference type="Proteomes" id="UP000736328"/>
    </source>
</evidence>
<evidence type="ECO:0000259" key="2">
    <source>
        <dbReference type="Pfam" id="PF13860"/>
    </source>
</evidence>
<dbReference type="InterPro" id="IPR025965">
    <property type="entry name" value="FlgD/Vpr_Ig-like"/>
</dbReference>
<dbReference type="Gene3D" id="2.60.40.10">
    <property type="entry name" value="Immunoglobulins"/>
    <property type="match status" value="1"/>
</dbReference>
<comment type="caution">
    <text evidence="3">The sequence shown here is derived from an EMBL/GenBank/DDBJ whole genome shotgun (WGS) entry which is preliminary data.</text>
</comment>
<evidence type="ECO:0000313" key="3">
    <source>
        <dbReference type="EMBL" id="MBI4725933.1"/>
    </source>
</evidence>
<evidence type="ECO:0000256" key="1">
    <source>
        <dbReference type="ARBA" id="ARBA00022729"/>
    </source>
</evidence>
<dbReference type="Pfam" id="PF13860">
    <property type="entry name" value="FlgD_ig"/>
    <property type="match status" value="1"/>
</dbReference>
<dbReference type="PANTHER" id="PTHR46580">
    <property type="entry name" value="SENSOR KINASE-RELATED"/>
    <property type="match status" value="1"/>
</dbReference>
<dbReference type="InterPro" id="IPR026444">
    <property type="entry name" value="Secre_tail"/>
</dbReference>
<dbReference type="AlphaFoldDB" id="A0A933ICG2"/>
<gene>
    <name evidence="3" type="ORF">HY768_01680</name>
</gene>
<dbReference type="InterPro" id="IPR013517">
    <property type="entry name" value="FG-GAP"/>
</dbReference>